<dbReference type="AlphaFoldDB" id="A0A9P7KPN3"/>
<proteinExistence type="predicted"/>
<sequence>MTEVHNHVLRRCQSWLASLDTQESLGLALALLTAALTFYWKARGSPNIVAPLETHKTTPLTEKKLDNEYEKYRRIREHRIRTRGEGVIRVLPDNPGLVKSGADAVIEMLHELAEYLPRRFPTTFEIERHSPDRAFSHPGWDGMPPVKSIRILPLGCSYDLPLDVSDGENAAVRALEIAALLVQEDLALMIEGTDGRYYFQAGAITVAGFWRIQDKIGLPLDEIHTSGDVPRYKDKLQLSMERFFQRLAVDKPVARNNYFFQVVKPSCAEDEVDPEELGWAESSHGPEDAFVHAHPAHQPTRPTPTPATVRLRTERQTLRRLARSGAIVFTIRTYMTPIERLSKEPGVARRLASALRGWGEDIGAYKGKPGGGWWDVVLDYLDQVVDEEAGNDKEDDIKKMETYPF</sequence>
<keyword evidence="2" id="KW-1185">Reference proteome</keyword>
<reference evidence="1" key="1">
    <citation type="submission" date="2021-02" db="EMBL/GenBank/DDBJ databases">
        <authorList>
            <person name="Nieuwenhuis M."/>
            <person name="Van De Peppel L.J.J."/>
        </authorList>
    </citation>
    <scope>NUCLEOTIDE SEQUENCE</scope>
    <source>
        <strain evidence="1">D49</strain>
    </source>
</reference>
<dbReference type="OrthoDB" id="497541at2759"/>
<protein>
    <submittedName>
        <fullName evidence="1">Uncharacterized protein</fullName>
    </submittedName>
</protein>
<evidence type="ECO:0000313" key="2">
    <source>
        <dbReference type="Proteomes" id="UP000717328"/>
    </source>
</evidence>
<evidence type="ECO:0000313" key="1">
    <source>
        <dbReference type="EMBL" id="KAG5654646.1"/>
    </source>
</evidence>
<dbReference type="EMBL" id="JABCKI010000003">
    <property type="protein sequence ID" value="KAG5654646.1"/>
    <property type="molecule type" value="Genomic_DNA"/>
</dbReference>
<gene>
    <name evidence="1" type="ORF">H0H81_009894</name>
</gene>
<organism evidence="1 2">
    <name type="scientific">Sphagnurus paluster</name>
    <dbReference type="NCBI Taxonomy" id="117069"/>
    <lineage>
        <taxon>Eukaryota</taxon>
        <taxon>Fungi</taxon>
        <taxon>Dikarya</taxon>
        <taxon>Basidiomycota</taxon>
        <taxon>Agaricomycotina</taxon>
        <taxon>Agaricomycetes</taxon>
        <taxon>Agaricomycetidae</taxon>
        <taxon>Agaricales</taxon>
        <taxon>Tricholomatineae</taxon>
        <taxon>Lyophyllaceae</taxon>
        <taxon>Sphagnurus</taxon>
    </lineage>
</organism>
<reference evidence="1" key="2">
    <citation type="submission" date="2021-10" db="EMBL/GenBank/DDBJ databases">
        <title>Phylogenomics reveals ancestral predisposition of the termite-cultivated fungus Termitomyces towards a domesticated lifestyle.</title>
        <authorList>
            <person name="Auxier B."/>
            <person name="Grum-Grzhimaylo A."/>
            <person name="Cardenas M.E."/>
            <person name="Lodge J.D."/>
            <person name="Laessoe T."/>
            <person name="Pedersen O."/>
            <person name="Smith M.E."/>
            <person name="Kuyper T.W."/>
            <person name="Franco-Molano E.A."/>
            <person name="Baroni T.J."/>
            <person name="Aanen D.K."/>
        </authorList>
    </citation>
    <scope>NUCLEOTIDE SEQUENCE</scope>
    <source>
        <strain evidence="1">D49</strain>
    </source>
</reference>
<accession>A0A9P7KPN3</accession>
<name>A0A9P7KPN3_9AGAR</name>
<comment type="caution">
    <text evidence="1">The sequence shown here is derived from an EMBL/GenBank/DDBJ whole genome shotgun (WGS) entry which is preliminary data.</text>
</comment>
<dbReference type="Pfam" id="PF11927">
    <property type="entry name" value="HODM_asu-like"/>
    <property type="match status" value="1"/>
</dbReference>
<dbReference type="InterPro" id="IPR021848">
    <property type="entry name" value="HODM_asu-like"/>
</dbReference>
<dbReference type="Proteomes" id="UP000717328">
    <property type="component" value="Unassembled WGS sequence"/>
</dbReference>